<dbReference type="AlphaFoldDB" id="A0A4C1TRJ5"/>
<proteinExistence type="predicted"/>
<protein>
    <submittedName>
        <fullName evidence="1">Uncharacterized protein</fullName>
    </submittedName>
</protein>
<dbReference type="Proteomes" id="UP000299102">
    <property type="component" value="Unassembled WGS sequence"/>
</dbReference>
<name>A0A4C1TRJ5_EUMVA</name>
<organism evidence="1 2">
    <name type="scientific">Eumeta variegata</name>
    <name type="common">Bagworm moth</name>
    <name type="synonym">Eumeta japonica</name>
    <dbReference type="NCBI Taxonomy" id="151549"/>
    <lineage>
        <taxon>Eukaryota</taxon>
        <taxon>Metazoa</taxon>
        <taxon>Ecdysozoa</taxon>
        <taxon>Arthropoda</taxon>
        <taxon>Hexapoda</taxon>
        <taxon>Insecta</taxon>
        <taxon>Pterygota</taxon>
        <taxon>Neoptera</taxon>
        <taxon>Endopterygota</taxon>
        <taxon>Lepidoptera</taxon>
        <taxon>Glossata</taxon>
        <taxon>Ditrysia</taxon>
        <taxon>Tineoidea</taxon>
        <taxon>Psychidae</taxon>
        <taxon>Oiketicinae</taxon>
        <taxon>Eumeta</taxon>
    </lineage>
</organism>
<accession>A0A4C1TRJ5</accession>
<sequence>MTMRHAHAAPYTTGTRTGAHTDERARIINVVDGTNWANLVRKPWLYSIRARLARASLSEQIHHIITPFLYAGCFRDRNEFMKNKTKALVHARSHLNASEKLKIRNSKSALH</sequence>
<keyword evidence="2" id="KW-1185">Reference proteome</keyword>
<comment type="caution">
    <text evidence="1">The sequence shown here is derived from an EMBL/GenBank/DDBJ whole genome shotgun (WGS) entry which is preliminary data.</text>
</comment>
<evidence type="ECO:0000313" key="1">
    <source>
        <dbReference type="EMBL" id="GBP16598.1"/>
    </source>
</evidence>
<reference evidence="1 2" key="1">
    <citation type="journal article" date="2019" name="Commun. Biol.">
        <title>The bagworm genome reveals a unique fibroin gene that provides high tensile strength.</title>
        <authorList>
            <person name="Kono N."/>
            <person name="Nakamura H."/>
            <person name="Ohtoshi R."/>
            <person name="Tomita M."/>
            <person name="Numata K."/>
            <person name="Arakawa K."/>
        </authorList>
    </citation>
    <scope>NUCLEOTIDE SEQUENCE [LARGE SCALE GENOMIC DNA]</scope>
</reference>
<gene>
    <name evidence="1" type="ORF">EVAR_19393_1</name>
</gene>
<evidence type="ECO:0000313" key="2">
    <source>
        <dbReference type="Proteomes" id="UP000299102"/>
    </source>
</evidence>
<dbReference type="EMBL" id="BGZK01000080">
    <property type="protein sequence ID" value="GBP16598.1"/>
    <property type="molecule type" value="Genomic_DNA"/>
</dbReference>